<dbReference type="AlphaFoldDB" id="A0A366WNT2"/>
<accession>A0A366WNT2</accession>
<evidence type="ECO:0000313" key="2">
    <source>
        <dbReference type="EMBL" id="RBW50521.1"/>
    </source>
</evidence>
<dbReference type="Pfam" id="PF20078">
    <property type="entry name" value="DUF6473"/>
    <property type="match status" value="1"/>
</dbReference>
<reference evidence="2 3" key="1">
    <citation type="submission" date="2018-07" db="EMBL/GenBank/DDBJ databases">
        <title>Modular assembly of carbohydrate-degrading microbial communities in the ocean.</title>
        <authorList>
            <person name="Enke T.N."/>
            <person name="Datta M.S."/>
            <person name="Schwartzman J.A."/>
            <person name="Cermak N."/>
            <person name="Schmitz D.A."/>
            <person name="Barrere J."/>
            <person name="Cordero O.X."/>
        </authorList>
    </citation>
    <scope>NUCLEOTIDE SEQUENCE [LARGE SCALE GENOMIC DNA]</scope>
    <source>
        <strain evidence="2 3">C3M10</strain>
    </source>
</reference>
<dbReference type="InterPro" id="IPR045524">
    <property type="entry name" value="DUF6473"/>
</dbReference>
<evidence type="ECO:0000313" key="3">
    <source>
        <dbReference type="Proteomes" id="UP000252706"/>
    </source>
</evidence>
<dbReference type="RefSeq" id="WP_113825723.1">
    <property type="nucleotide sequence ID" value="NZ_QOCE01000048.1"/>
</dbReference>
<organism evidence="2 3">
    <name type="scientific">Phaeobacter gallaeciensis</name>
    <dbReference type="NCBI Taxonomy" id="60890"/>
    <lineage>
        <taxon>Bacteria</taxon>
        <taxon>Pseudomonadati</taxon>
        <taxon>Pseudomonadota</taxon>
        <taxon>Alphaproteobacteria</taxon>
        <taxon>Rhodobacterales</taxon>
        <taxon>Roseobacteraceae</taxon>
        <taxon>Phaeobacter</taxon>
    </lineage>
</organism>
<sequence>MSYERPGVDTPGDQTCQYGASKLHFRGPKRPLDVPYVACIGGTETFGRFVPDPFPAVLERRLGEVCVNLGCINGGLDTVIQDPELLRMAHKADISILQLPGAHNLSNRLYRVHPRRNDRFLQASETLAGLYPEVDFTEFHFNKHLLNHLLAFGADRFSLVKRELQQAWLARMRLLVSQMDGVIALLWLRYDGQEEDVAESGMGADPWLITSDMVEKLRNDVSTIVEVSVQPAGASDELEDMIFGTMQEPAAEHMMGPATHQIVADKVYRALRDLDE</sequence>
<gene>
    <name evidence="2" type="ORF">DS909_21850</name>
</gene>
<comment type="caution">
    <text evidence="2">The sequence shown here is derived from an EMBL/GenBank/DDBJ whole genome shotgun (WGS) entry which is preliminary data.</text>
</comment>
<dbReference type="EMBL" id="QOCE01000048">
    <property type="protein sequence ID" value="RBW50521.1"/>
    <property type="molecule type" value="Genomic_DNA"/>
</dbReference>
<dbReference type="Proteomes" id="UP000252706">
    <property type="component" value="Unassembled WGS sequence"/>
</dbReference>
<feature type="domain" description="DUF6473" evidence="1">
    <location>
        <begin position="1"/>
        <end position="274"/>
    </location>
</feature>
<proteinExistence type="predicted"/>
<name>A0A366WNT2_9RHOB</name>
<evidence type="ECO:0000259" key="1">
    <source>
        <dbReference type="Pfam" id="PF20078"/>
    </source>
</evidence>
<protein>
    <recommendedName>
        <fullName evidence="1">DUF6473 domain-containing protein</fullName>
    </recommendedName>
</protein>
<dbReference type="OrthoDB" id="7838347at2"/>